<evidence type="ECO:0000256" key="1">
    <source>
        <dbReference type="ARBA" id="ARBA00022737"/>
    </source>
</evidence>
<reference evidence="4 5" key="1">
    <citation type="journal article" date="2021" name="ISME Commun">
        <title>Automated analysis of genomic sequences facilitates high-throughput and comprehensive description of bacteria.</title>
        <authorList>
            <person name="Hitch T.C.A."/>
        </authorList>
    </citation>
    <scope>NUCLEOTIDE SEQUENCE [LARGE SCALE GENOMIC DNA]</scope>
    <source>
        <strain evidence="5">f_CCE</strain>
    </source>
</reference>
<protein>
    <submittedName>
        <fullName evidence="4">Uncharacterized protein</fullName>
    </submittedName>
</protein>
<dbReference type="Pfam" id="PF01473">
    <property type="entry name" value="Choline_bind_1"/>
    <property type="match status" value="2"/>
</dbReference>
<evidence type="ECO:0000256" key="3">
    <source>
        <dbReference type="SAM" id="MobiDB-lite"/>
    </source>
</evidence>
<keyword evidence="5" id="KW-1185">Reference proteome</keyword>
<accession>A0ABT2V116</accession>
<organism evidence="4 5">
    <name type="scientific">Alitiscatomonas aceti</name>
    <dbReference type="NCBI Taxonomy" id="2981724"/>
    <lineage>
        <taxon>Bacteria</taxon>
        <taxon>Bacillati</taxon>
        <taxon>Bacillota</taxon>
        <taxon>Clostridia</taxon>
        <taxon>Lachnospirales</taxon>
        <taxon>Lachnospiraceae</taxon>
        <taxon>Alitiscatomonas</taxon>
    </lineage>
</organism>
<feature type="region of interest" description="Disordered" evidence="3">
    <location>
        <begin position="369"/>
        <end position="409"/>
    </location>
</feature>
<evidence type="ECO:0000256" key="2">
    <source>
        <dbReference type="PROSITE-ProRule" id="PRU00591"/>
    </source>
</evidence>
<dbReference type="InterPro" id="IPR018337">
    <property type="entry name" value="Cell_wall/Cho-bd_repeat"/>
</dbReference>
<name>A0ABT2V116_9FIRM</name>
<dbReference type="EMBL" id="JAOQJF010000025">
    <property type="protein sequence ID" value="MCU6800583.1"/>
    <property type="molecule type" value="Genomic_DNA"/>
</dbReference>
<dbReference type="RefSeq" id="WP_158359320.1">
    <property type="nucleotide sequence ID" value="NZ_JAOQJF010000025.1"/>
</dbReference>
<dbReference type="Proteomes" id="UP001652395">
    <property type="component" value="Unassembled WGS sequence"/>
</dbReference>
<evidence type="ECO:0000313" key="4">
    <source>
        <dbReference type="EMBL" id="MCU6800583.1"/>
    </source>
</evidence>
<dbReference type="SUPFAM" id="SSF69360">
    <property type="entry name" value="Cell wall binding repeat"/>
    <property type="match status" value="2"/>
</dbReference>
<proteinExistence type="predicted"/>
<evidence type="ECO:0000313" key="5">
    <source>
        <dbReference type="Proteomes" id="UP001652395"/>
    </source>
</evidence>
<sequence>MGDYSAAIDRWIPRNGKWYYFDENGEQVFGKKTIQGTEYDFGTDGFVDASQVEFPEIASVEIDNSQKEAFVGDVVEIPFKIEVKEASPSNATKEADYDMFKNAYDVSHTYRVNRGVMVPKYEVGRSQLKYEIETKYEIDWEDQLIRIPIDCMGAVFGNMRIGNTKSEDFGIVCRYPESQSMESRIEDLFKDEQEGDALVAGLKTLTEEEPDSVKESLVGSAEVQTKIQALELMHNGSKKVDTYIDVDDSLGFADKDTCSVIGLGLSMEKEGKIGLKIGTSNEKLPEELTKEKTAVAFDLKVLKNGASTKKLDVPALITISKPDSIKTDDFQLYHMNAGEAEEVNYVEEDGLVTFAAEQFSTFVFVEDAEDTDSGSSGGGSTSSYGPGRWDTGTAGNKGPEDTKTQKPAGTWVQDEKGWWLKYEDGTWPASRWIEMTWNHVPSWYYFNAEGYMATGWMKDGDRWYYLDPSTDGSQGRMFTGWHEIGGKWYFFHETADGPMGSLLVNGRTPDGYQTDMDGVWIQ</sequence>
<comment type="caution">
    <text evidence="4">The sequence shown here is derived from an EMBL/GenBank/DDBJ whole genome shotgun (WGS) entry which is preliminary data.</text>
</comment>
<dbReference type="Gene3D" id="2.10.270.10">
    <property type="entry name" value="Cholin Binding"/>
    <property type="match status" value="2"/>
</dbReference>
<dbReference type="PROSITE" id="PS51170">
    <property type="entry name" value="CW"/>
    <property type="match status" value="1"/>
</dbReference>
<keyword evidence="1" id="KW-0677">Repeat</keyword>
<dbReference type="Pfam" id="PF19127">
    <property type="entry name" value="Choline_bind_3"/>
    <property type="match status" value="1"/>
</dbReference>
<gene>
    <name evidence="4" type="ORF">OCV69_11685</name>
</gene>
<feature type="repeat" description="Cell wall-binding" evidence="2">
    <location>
        <begin position="8"/>
        <end position="27"/>
    </location>
</feature>